<dbReference type="EMBL" id="JAULRT010000060">
    <property type="protein sequence ID" value="MDO3383254.1"/>
    <property type="molecule type" value="Genomic_DNA"/>
</dbReference>
<evidence type="ECO:0000313" key="2">
    <source>
        <dbReference type="Proteomes" id="UP001168380"/>
    </source>
</evidence>
<accession>A0ABT8TGN9</accession>
<evidence type="ECO:0000313" key="1">
    <source>
        <dbReference type="EMBL" id="MDO3383254.1"/>
    </source>
</evidence>
<reference evidence="1" key="1">
    <citation type="submission" date="2023-07" db="EMBL/GenBank/DDBJ databases">
        <title>Gilvimarinus algae sp. nov., isolated from the surface of Kelp.</title>
        <authorList>
            <person name="Sun Y.Y."/>
            <person name="Gong Y."/>
            <person name="Du Z.J."/>
        </authorList>
    </citation>
    <scope>NUCLEOTIDE SEQUENCE</scope>
    <source>
        <strain evidence="1">SDUM040014</strain>
    </source>
</reference>
<gene>
    <name evidence="1" type="ORF">QWI16_13820</name>
</gene>
<sequence length="329" mass="37176">MLYDRVALLTSYPKLNPTKKSVHRIVSKVAGACEWFFPQLSWQGTQQFLLSLSRFRPTLAIVINDAEPAAQWMIQLVARECPLVLVENGLLPQKNHIIFNCFGTGLSYQGRPHAGSAKAAECDEYIESYRTSIGFRRSCVDKIKREQKVLFAGQIWWDSANYRYRSSFLEIEHSNQRDLDFVANCHPGERLVFCPHPLDSSTIKLPQHLSHISVSRFQTHQELQSAKAIYAHSSTVLVESSALGVPARALAKPLGQPSEESIFGLPVKSMHNGSLRSVDFLDILCSQCHTLRETPEGVDFSIRFALRQVDVDDMSQDKLRFKNDIVGEQ</sequence>
<dbReference type="Proteomes" id="UP001168380">
    <property type="component" value="Unassembled WGS sequence"/>
</dbReference>
<dbReference type="RefSeq" id="WP_302714023.1">
    <property type="nucleotide sequence ID" value="NZ_JAULRT010000060.1"/>
</dbReference>
<keyword evidence="2" id="KW-1185">Reference proteome</keyword>
<evidence type="ECO:0008006" key="3">
    <source>
        <dbReference type="Google" id="ProtNLM"/>
    </source>
</evidence>
<name>A0ABT8TGN9_9GAMM</name>
<protein>
    <recommendedName>
        <fullName evidence="3">Glycosyltransferase</fullName>
    </recommendedName>
</protein>
<organism evidence="1 2">
    <name type="scientific">Gilvimarinus algae</name>
    <dbReference type="NCBI Taxonomy" id="3058037"/>
    <lineage>
        <taxon>Bacteria</taxon>
        <taxon>Pseudomonadati</taxon>
        <taxon>Pseudomonadota</taxon>
        <taxon>Gammaproteobacteria</taxon>
        <taxon>Cellvibrionales</taxon>
        <taxon>Cellvibrionaceae</taxon>
        <taxon>Gilvimarinus</taxon>
    </lineage>
</organism>
<proteinExistence type="predicted"/>
<comment type="caution">
    <text evidence="1">The sequence shown here is derived from an EMBL/GenBank/DDBJ whole genome shotgun (WGS) entry which is preliminary data.</text>
</comment>